<dbReference type="Gene3D" id="1.20.1280.50">
    <property type="match status" value="1"/>
</dbReference>
<dbReference type="Proteomes" id="UP001050691">
    <property type="component" value="Unassembled WGS sequence"/>
</dbReference>
<protein>
    <recommendedName>
        <fullName evidence="3">F-box domain-containing protein</fullName>
    </recommendedName>
</protein>
<dbReference type="AlphaFoldDB" id="A0AAV5AB95"/>
<comment type="caution">
    <text evidence="1">The sequence shown here is derived from an EMBL/GenBank/DDBJ whole genome shotgun (WGS) entry which is preliminary data.</text>
</comment>
<evidence type="ECO:0000313" key="1">
    <source>
        <dbReference type="EMBL" id="GJJ10489.1"/>
    </source>
</evidence>
<dbReference type="EMBL" id="BPWL01000005">
    <property type="protein sequence ID" value="GJJ10489.1"/>
    <property type="molecule type" value="Genomic_DNA"/>
</dbReference>
<evidence type="ECO:0000313" key="2">
    <source>
        <dbReference type="Proteomes" id="UP001050691"/>
    </source>
</evidence>
<reference evidence="1" key="1">
    <citation type="submission" date="2021-10" db="EMBL/GenBank/DDBJ databases">
        <title>De novo Genome Assembly of Clathrus columnatus (Basidiomycota, Fungi) Using Illumina and Nanopore Sequence Data.</title>
        <authorList>
            <person name="Ogiso-Tanaka E."/>
            <person name="Itagaki H."/>
            <person name="Hosoya T."/>
            <person name="Hosaka K."/>
        </authorList>
    </citation>
    <scope>NUCLEOTIDE SEQUENCE</scope>
    <source>
        <strain evidence="1">MO-923</strain>
    </source>
</reference>
<accession>A0AAV5AB95</accession>
<evidence type="ECO:0008006" key="3">
    <source>
        <dbReference type="Google" id="ProtNLM"/>
    </source>
</evidence>
<keyword evidence="2" id="KW-1185">Reference proteome</keyword>
<sequence length="592" mass="67656">MATLDQMSLIESLEQLGIVHKNIRKAFKTVKEAFQTIQIGVETASNVDNFNIKEERQLLEQTIGVATSHLSQLKTRLNMLMPINKLPEELLIRIILLTVPPIEENSYPYISYTGVCRHWRSVIIHNPDFWTLIQPVSVPFVHQILHRSKSAELDIIFRDKYSLQFVSTLRNLFAEESHRIRTLRLLLFYSKLNKSLVQLLLSSKHFPALQGLALNTPFFPCGSLGPMLPVLASSERLETLACTLGDNIPLDQLMPIFRRLKNLSLELSSSTVPVFELVQSLLSNSTTLQNLRLDVNGIPSGLAIGRKIISGLQFLSTSRSSLLEYFQTPKLSSLDAHWGYSQLPTSNYPIPIFKEFDFSSITYLYIVHPSYGEYPFAEHCISGSKVSLHDESLFSTNTKNLSHHFLVSEDIDTILPSYGIDILSDKFPRDYFRLKFQNEELFDGALGTILSLMLPQLTSLKELYFSPYIVASGGQQDKWDRFRLKEIIAQIPSVQKLIIGHIDTFLSFIRLLRNPSLLPRLKYLYYMGVIDSEGPDYMEIVGKELTECVRLRQKASASELEFIAFRCFDDFPDTWLNELRNLGTRVVTVKKY</sequence>
<organism evidence="1 2">
    <name type="scientific">Clathrus columnatus</name>
    <dbReference type="NCBI Taxonomy" id="1419009"/>
    <lineage>
        <taxon>Eukaryota</taxon>
        <taxon>Fungi</taxon>
        <taxon>Dikarya</taxon>
        <taxon>Basidiomycota</taxon>
        <taxon>Agaricomycotina</taxon>
        <taxon>Agaricomycetes</taxon>
        <taxon>Phallomycetidae</taxon>
        <taxon>Phallales</taxon>
        <taxon>Clathraceae</taxon>
        <taxon>Clathrus</taxon>
    </lineage>
</organism>
<proteinExistence type="predicted"/>
<gene>
    <name evidence="1" type="ORF">Clacol_004715</name>
</gene>
<name>A0AAV5AB95_9AGAM</name>